<dbReference type="RefSeq" id="WP_169585279.1">
    <property type="nucleotide sequence ID" value="NZ_VCQU01000002.1"/>
</dbReference>
<dbReference type="AlphaFoldDB" id="A0A848K849"/>
<organism evidence="1 2">
    <name type="scientific">Antrihabitans stalactiti</name>
    <dbReference type="NCBI Taxonomy" id="2584121"/>
    <lineage>
        <taxon>Bacteria</taxon>
        <taxon>Bacillati</taxon>
        <taxon>Actinomycetota</taxon>
        <taxon>Actinomycetes</taxon>
        <taxon>Mycobacteriales</taxon>
        <taxon>Nocardiaceae</taxon>
        <taxon>Antrihabitans</taxon>
    </lineage>
</organism>
<keyword evidence="2" id="KW-1185">Reference proteome</keyword>
<accession>A0A848K849</accession>
<name>A0A848K849_9NOCA</name>
<comment type="caution">
    <text evidence="1">The sequence shown here is derived from an EMBL/GenBank/DDBJ whole genome shotgun (WGS) entry which is preliminary data.</text>
</comment>
<evidence type="ECO:0000313" key="1">
    <source>
        <dbReference type="EMBL" id="NMN94519.1"/>
    </source>
</evidence>
<sequence>MSRNPTLQELAEFPAQRSKTLNASVMLVMVESGEISPPLRLAVDGWDAHAAAALLAAWLSNDAGRAWVVPKLFNHPNVAAVLLPVVRPGRVSMAVVHPVGWTDEMVTNRLAIAVNSFDPTAFSN</sequence>
<proteinExistence type="predicted"/>
<gene>
    <name evidence="1" type="ORF">FGL95_05630</name>
</gene>
<dbReference type="Proteomes" id="UP000535543">
    <property type="component" value="Unassembled WGS sequence"/>
</dbReference>
<reference evidence="1 2" key="1">
    <citation type="submission" date="2019-05" db="EMBL/GenBank/DDBJ databases">
        <authorList>
            <person name="Lee S.D."/>
        </authorList>
    </citation>
    <scope>NUCLEOTIDE SEQUENCE [LARGE SCALE GENOMIC DNA]</scope>
    <source>
        <strain evidence="1 2">YC2-7</strain>
    </source>
</reference>
<protein>
    <submittedName>
        <fullName evidence="1">Uncharacterized protein</fullName>
    </submittedName>
</protein>
<dbReference type="EMBL" id="VCQU01000002">
    <property type="protein sequence ID" value="NMN94519.1"/>
    <property type="molecule type" value="Genomic_DNA"/>
</dbReference>
<evidence type="ECO:0000313" key="2">
    <source>
        <dbReference type="Proteomes" id="UP000535543"/>
    </source>
</evidence>
<reference evidence="1 2" key="2">
    <citation type="submission" date="2020-06" db="EMBL/GenBank/DDBJ databases">
        <title>Antribacter stalactiti gen. nov., sp. nov., a new member of the family Nacardiaceae isolated from a cave.</title>
        <authorList>
            <person name="Kim I.S."/>
        </authorList>
    </citation>
    <scope>NUCLEOTIDE SEQUENCE [LARGE SCALE GENOMIC DNA]</scope>
    <source>
        <strain evidence="1 2">YC2-7</strain>
    </source>
</reference>